<evidence type="ECO:0000313" key="9">
    <source>
        <dbReference type="WBParaSite" id="ECPE_0000496901-mRNA-1"/>
    </source>
</evidence>
<dbReference type="PANTHER" id="PTHR12965">
    <property type="entry name" value="VACUOLAR PROTEIN SORTING 54"/>
    <property type="match status" value="1"/>
</dbReference>
<keyword evidence="6" id="KW-0175">Coiled coil</keyword>
<comment type="similarity">
    <text evidence="2">Belongs to the VPS54 family.</text>
</comment>
<evidence type="ECO:0000256" key="4">
    <source>
        <dbReference type="ARBA" id="ARBA00022927"/>
    </source>
</evidence>
<comment type="subcellular location">
    <subcellularLocation>
        <location evidence="1">Golgi apparatus</location>
        <location evidence="1">trans-Golgi network</location>
    </subcellularLocation>
</comment>
<keyword evidence="3" id="KW-0813">Transport</keyword>
<evidence type="ECO:0000256" key="3">
    <source>
        <dbReference type="ARBA" id="ARBA00022448"/>
    </source>
</evidence>
<dbReference type="GO" id="GO:0006896">
    <property type="term" value="P:Golgi to vacuole transport"/>
    <property type="evidence" value="ECO:0007669"/>
    <property type="project" value="TreeGrafter"/>
</dbReference>
<dbReference type="GO" id="GO:0042147">
    <property type="term" value="P:retrograde transport, endosome to Golgi"/>
    <property type="evidence" value="ECO:0007669"/>
    <property type="project" value="InterPro"/>
</dbReference>
<organism evidence="9">
    <name type="scientific">Echinostoma caproni</name>
    <dbReference type="NCBI Taxonomy" id="27848"/>
    <lineage>
        <taxon>Eukaryota</taxon>
        <taxon>Metazoa</taxon>
        <taxon>Spiralia</taxon>
        <taxon>Lophotrochozoa</taxon>
        <taxon>Platyhelminthes</taxon>
        <taxon>Trematoda</taxon>
        <taxon>Digenea</taxon>
        <taxon>Plagiorchiida</taxon>
        <taxon>Echinostomata</taxon>
        <taxon>Echinostomatoidea</taxon>
        <taxon>Echinostomatidae</taxon>
        <taxon>Echinostoma</taxon>
    </lineage>
</organism>
<evidence type="ECO:0000256" key="6">
    <source>
        <dbReference type="ARBA" id="ARBA00023054"/>
    </source>
</evidence>
<evidence type="ECO:0000256" key="2">
    <source>
        <dbReference type="ARBA" id="ARBA00009150"/>
    </source>
</evidence>
<dbReference type="GO" id="GO:0019905">
    <property type="term" value="F:syntaxin binding"/>
    <property type="evidence" value="ECO:0007669"/>
    <property type="project" value="TreeGrafter"/>
</dbReference>
<keyword evidence="5" id="KW-0333">Golgi apparatus</keyword>
<dbReference type="EMBL" id="UZAN01041791">
    <property type="protein sequence ID" value="VDP74117.1"/>
    <property type="molecule type" value="Genomic_DNA"/>
</dbReference>
<name>A0A183ADC2_9TREM</name>
<dbReference type="OrthoDB" id="10259024at2759"/>
<evidence type="ECO:0000313" key="8">
    <source>
        <dbReference type="Proteomes" id="UP000272942"/>
    </source>
</evidence>
<dbReference type="GO" id="GO:0005829">
    <property type="term" value="C:cytosol"/>
    <property type="evidence" value="ECO:0007669"/>
    <property type="project" value="GOC"/>
</dbReference>
<evidence type="ECO:0000256" key="5">
    <source>
        <dbReference type="ARBA" id="ARBA00023034"/>
    </source>
</evidence>
<evidence type="ECO:0000256" key="1">
    <source>
        <dbReference type="ARBA" id="ARBA00004601"/>
    </source>
</evidence>
<accession>A0A183ADC2</accession>
<keyword evidence="8" id="KW-1185">Reference proteome</keyword>
<dbReference type="PANTHER" id="PTHR12965:SF0">
    <property type="entry name" value="VACUOLAR PROTEIN SORTING-ASSOCIATED PROTEIN 54"/>
    <property type="match status" value="1"/>
</dbReference>
<reference evidence="7 8" key="2">
    <citation type="submission" date="2018-11" db="EMBL/GenBank/DDBJ databases">
        <authorList>
            <consortium name="Pathogen Informatics"/>
        </authorList>
    </citation>
    <scope>NUCLEOTIDE SEQUENCE [LARGE SCALE GENOMIC DNA]</scope>
    <source>
        <strain evidence="7 8">Egypt</strain>
    </source>
</reference>
<dbReference type="Gene3D" id="1.20.1280.130">
    <property type="match status" value="1"/>
</dbReference>
<keyword evidence="4" id="KW-0653">Protein transport</keyword>
<dbReference type="GO" id="GO:0015031">
    <property type="term" value="P:protein transport"/>
    <property type="evidence" value="ECO:0007669"/>
    <property type="project" value="UniProtKB-KW"/>
</dbReference>
<gene>
    <name evidence="7" type="ORF">ECPE_LOCUS4957</name>
</gene>
<sequence length="157" mass="17979">MPFDTLGLMGTFREVARSGYEPQIDHTKAFGEHVNQINDKLYNLLSSRIQDRLCAWSVRPPTPSPEIRAICRALTRMVEMINDVMPTDMLTPILLRAHAEFKTQLRRRLGELNIIADGGPMQSLVDLELTFYTNQLRALVPELSKFEEDFSDVWPST</sequence>
<reference evidence="9" key="1">
    <citation type="submission" date="2016-06" db="UniProtKB">
        <authorList>
            <consortium name="WormBaseParasite"/>
        </authorList>
    </citation>
    <scope>IDENTIFICATION</scope>
</reference>
<dbReference type="GO" id="GO:0000938">
    <property type="term" value="C:GARP complex"/>
    <property type="evidence" value="ECO:0007669"/>
    <property type="project" value="InterPro"/>
</dbReference>
<protein>
    <submittedName>
        <fullName evidence="9">DHC_N1 domain-containing protein</fullName>
    </submittedName>
</protein>
<dbReference type="InterPro" id="IPR039745">
    <property type="entry name" value="Vps54"/>
</dbReference>
<dbReference type="Proteomes" id="UP000272942">
    <property type="component" value="Unassembled WGS sequence"/>
</dbReference>
<dbReference type="WBParaSite" id="ECPE_0000496901-mRNA-1">
    <property type="protein sequence ID" value="ECPE_0000496901-mRNA-1"/>
    <property type="gene ID" value="ECPE_0000496901"/>
</dbReference>
<evidence type="ECO:0000313" key="7">
    <source>
        <dbReference type="EMBL" id="VDP74117.1"/>
    </source>
</evidence>
<proteinExistence type="inferred from homology"/>
<dbReference type="AlphaFoldDB" id="A0A183ADC2"/>